<evidence type="ECO:0000313" key="4">
    <source>
        <dbReference type="Proteomes" id="UP000051020"/>
    </source>
</evidence>
<dbReference type="Proteomes" id="UP000051020">
    <property type="component" value="Unassembled WGS sequence"/>
</dbReference>
<accession>A0A837RFJ6</accession>
<dbReference type="AlphaFoldDB" id="A0A837RFJ6"/>
<reference evidence="3 4" key="1">
    <citation type="journal article" date="2015" name="Genome Announc.">
        <title>Expanding the biotechnology potential of lactobacilli through comparative genomics of 213 strains and associated genera.</title>
        <authorList>
            <person name="Sun Z."/>
            <person name="Harris H.M."/>
            <person name="McCann A."/>
            <person name="Guo C."/>
            <person name="Argimon S."/>
            <person name="Zhang W."/>
            <person name="Yang X."/>
            <person name="Jeffery I.B."/>
            <person name="Cooney J.C."/>
            <person name="Kagawa T.F."/>
            <person name="Liu W."/>
            <person name="Song Y."/>
            <person name="Salvetti E."/>
            <person name="Wrobel A."/>
            <person name="Rasinkangas P."/>
            <person name="Parkhill J."/>
            <person name="Rea M.C."/>
            <person name="O'Sullivan O."/>
            <person name="Ritari J."/>
            <person name="Douillard F.P."/>
            <person name="Paul Ross R."/>
            <person name="Yang R."/>
            <person name="Briner A.E."/>
            <person name="Felis G.E."/>
            <person name="de Vos W.M."/>
            <person name="Barrangou R."/>
            <person name="Klaenhammer T.R."/>
            <person name="Caufield P.W."/>
            <person name="Cui Y."/>
            <person name="Zhang H."/>
            <person name="O'Toole P.W."/>
        </authorList>
    </citation>
    <scope>NUCLEOTIDE SEQUENCE [LARGE SCALE GENOMIC DNA]</scope>
    <source>
        <strain evidence="3 4">DSM 20314</strain>
    </source>
</reference>
<evidence type="ECO:0000259" key="2">
    <source>
        <dbReference type="Pfam" id="PF08862"/>
    </source>
</evidence>
<feature type="domain" description="DUF1828" evidence="1">
    <location>
        <begin position="39"/>
        <end position="131"/>
    </location>
</feature>
<proteinExistence type="predicted"/>
<dbReference type="InterPro" id="IPR014961">
    <property type="entry name" value="DUF1829"/>
</dbReference>
<dbReference type="Pfam" id="PF08862">
    <property type="entry name" value="DUF1829"/>
    <property type="match status" value="1"/>
</dbReference>
<evidence type="ECO:0000313" key="3">
    <source>
        <dbReference type="EMBL" id="KRK26910.1"/>
    </source>
</evidence>
<sequence length="272" mass="30916">MKGAAKMQSKSQLVTSIEAFYARHHYWTPTNEKVTRIETPFVNRHRDTVIFYVVQETKQGLKLTDGGYTLDDLEGEGCFSSRSPQQLQLLTGQIERRGVSFDSESHEIFLRTSTQDYARHQIQLLHALLFIEDLFSATATQHEGLFIEQVHDFLTSVKLHITAQPTLADSSNQTRYADFVVVSAEHGPTKLVWTMNNADNRSYAAAIIIEKCQIQSQHADTAFYVMINDEAPVAENVIQIFKAEDITPVLFSKRYEHVTQLTGQASWDEPEC</sequence>
<gene>
    <name evidence="3" type="ORF">FD24_GL000041</name>
</gene>
<name>A0A837RFJ6_LACPE</name>
<dbReference type="EMBL" id="AZCU01000001">
    <property type="protein sequence ID" value="KRK26910.1"/>
    <property type="molecule type" value="Genomic_DNA"/>
</dbReference>
<protein>
    <submittedName>
        <fullName evidence="3">Prophage protein</fullName>
    </submittedName>
</protein>
<organism evidence="3 4">
    <name type="scientific">Lactiplantibacillus pentosus DSM 20314</name>
    <dbReference type="NCBI Taxonomy" id="1423791"/>
    <lineage>
        <taxon>Bacteria</taxon>
        <taxon>Bacillati</taxon>
        <taxon>Bacillota</taxon>
        <taxon>Bacilli</taxon>
        <taxon>Lactobacillales</taxon>
        <taxon>Lactobacillaceae</taxon>
        <taxon>Lactiplantibacillus</taxon>
    </lineage>
</organism>
<dbReference type="InterPro" id="IPR014960">
    <property type="entry name" value="DUF1828"/>
</dbReference>
<comment type="caution">
    <text evidence="3">The sequence shown here is derived from an EMBL/GenBank/DDBJ whole genome shotgun (WGS) entry which is preliminary data.</text>
</comment>
<feature type="domain" description="DUF1829" evidence="2">
    <location>
        <begin position="178"/>
        <end position="254"/>
    </location>
</feature>
<evidence type="ECO:0000259" key="1">
    <source>
        <dbReference type="Pfam" id="PF08861"/>
    </source>
</evidence>
<dbReference type="Pfam" id="PF08861">
    <property type="entry name" value="DUF1828"/>
    <property type="match status" value="1"/>
</dbReference>